<dbReference type="AlphaFoldDB" id="A0A2Y9A6N1"/>
<evidence type="ECO:0000256" key="3">
    <source>
        <dbReference type="ARBA" id="ARBA00022729"/>
    </source>
</evidence>
<dbReference type="Proteomes" id="UP000250222">
    <property type="component" value="Unassembled WGS sequence"/>
</dbReference>
<dbReference type="EMBL" id="UETB01000004">
    <property type="protein sequence ID" value="SSA40091.1"/>
    <property type="molecule type" value="Genomic_DNA"/>
</dbReference>
<evidence type="ECO:0000313" key="6">
    <source>
        <dbReference type="EMBL" id="SSA40091.1"/>
    </source>
</evidence>
<dbReference type="RefSeq" id="WP_110851950.1">
    <property type="nucleotide sequence ID" value="NZ_QKLZ01000004.1"/>
</dbReference>
<reference evidence="6 7" key="1">
    <citation type="submission" date="2016-10" db="EMBL/GenBank/DDBJ databases">
        <authorList>
            <person name="Cai Z."/>
        </authorList>
    </citation>
    <scope>NUCLEOTIDE SEQUENCE [LARGE SCALE GENOMIC DNA]</scope>
    <source>
        <strain evidence="6 7">CGMCC 1.10826</strain>
    </source>
</reference>
<dbReference type="PIRSF" id="PIRSF002741">
    <property type="entry name" value="MppA"/>
    <property type="match status" value="1"/>
</dbReference>
<feature type="domain" description="Solute-binding protein family 5" evidence="5">
    <location>
        <begin position="88"/>
        <end position="461"/>
    </location>
</feature>
<dbReference type="InterPro" id="IPR023920">
    <property type="entry name" value="ABC_transptr_sub-bd_KPN01854"/>
</dbReference>
<protein>
    <submittedName>
        <fullName evidence="6">Peptide/nickel transport system substrate-binding protein</fullName>
    </submittedName>
</protein>
<keyword evidence="7" id="KW-1185">Reference proteome</keyword>
<dbReference type="InterPro" id="IPR030678">
    <property type="entry name" value="Peptide/Ni-bd"/>
</dbReference>
<dbReference type="PROSITE" id="PS51318">
    <property type="entry name" value="TAT"/>
    <property type="match status" value="1"/>
</dbReference>
<evidence type="ECO:0000256" key="2">
    <source>
        <dbReference type="ARBA" id="ARBA00022448"/>
    </source>
</evidence>
<dbReference type="CDD" id="cd08492">
    <property type="entry name" value="PBP2_NikA_DppA_OppA_like_15"/>
    <property type="match status" value="1"/>
</dbReference>
<dbReference type="PANTHER" id="PTHR30290">
    <property type="entry name" value="PERIPLASMIC BINDING COMPONENT OF ABC TRANSPORTER"/>
    <property type="match status" value="1"/>
</dbReference>
<sequence>MSTTHRRTLAAATAAAATLVLAACSGSPGATSEAAADDGAPRQGGTLTFLEYQFPTCFYAGGSGYYPVATVLNQIADKLTYQDPETREIHPWLAESWDVSEDATEYVFHLREDVTFSDGTPLTAEHVAANFDHLGLGDEELGLASQEFVSNYAGSEVRDEHTVAFAFDAPVPGFLQATSVVGAAIVGPATYELPYEEQCQLENLVATGPFTVTEVVPEQEYTLTAREDYDWAPPHQEHQGRAYLDEIHIVVTPEDSVRIGALTSGQADAVRSVQAYDEPTIEAAGYQLYAPQTNGVSPQIALRADNPVLTELPVRQALLKATDTRAIVDTLFTENYPVATSPLSSGATGYVDLSGELAADPEEANRLLDEAGWERGPDGIRTKDGLRLELTTIVPAVFPLGQETAELVAQQWEAVGAQLHIELPDPATAVQRQQDPADVGVLLSHVGRVDPDVLYSAFHSSQRDYLVSTDETLDGLLEEITSLPGTEERYAKAAEVQEYLVDNALTIPLYDMPQTYAAGPHVHGLGWEPVGRLRLYDTWLEER</sequence>
<proteinExistence type="inferred from homology"/>
<dbReference type="InterPro" id="IPR000914">
    <property type="entry name" value="SBP_5_dom"/>
</dbReference>
<dbReference type="Gene3D" id="3.40.190.10">
    <property type="entry name" value="Periplasmic binding protein-like II"/>
    <property type="match status" value="1"/>
</dbReference>
<comment type="similarity">
    <text evidence="1">Belongs to the bacterial solute-binding protein 5 family.</text>
</comment>
<name>A0A2Y9A6N1_9MICO</name>
<dbReference type="Gene3D" id="3.10.105.10">
    <property type="entry name" value="Dipeptide-binding Protein, Domain 3"/>
    <property type="match status" value="1"/>
</dbReference>
<dbReference type="InterPro" id="IPR039424">
    <property type="entry name" value="SBP_5"/>
</dbReference>
<dbReference type="OrthoDB" id="5240629at2"/>
<dbReference type="GO" id="GO:1904680">
    <property type="term" value="F:peptide transmembrane transporter activity"/>
    <property type="evidence" value="ECO:0007669"/>
    <property type="project" value="TreeGrafter"/>
</dbReference>
<dbReference type="GO" id="GO:0043190">
    <property type="term" value="C:ATP-binding cassette (ABC) transporter complex"/>
    <property type="evidence" value="ECO:0007669"/>
    <property type="project" value="InterPro"/>
</dbReference>
<dbReference type="SUPFAM" id="SSF53850">
    <property type="entry name" value="Periplasmic binding protein-like II"/>
    <property type="match status" value="1"/>
</dbReference>
<feature type="signal peptide" evidence="4">
    <location>
        <begin position="1"/>
        <end position="22"/>
    </location>
</feature>
<organism evidence="6 7">
    <name type="scientific">Georgenia satyanarayanai</name>
    <dbReference type="NCBI Taxonomy" id="860221"/>
    <lineage>
        <taxon>Bacteria</taxon>
        <taxon>Bacillati</taxon>
        <taxon>Actinomycetota</taxon>
        <taxon>Actinomycetes</taxon>
        <taxon>Micrococcales</taxon>
        <taxon>Bogoriellaceae</taxon>
        <taxon>Georgenia</taxon>
    </lineage>
</organism>
<dbReference type="NCBIfam" id="TIGR04028">
    <property type="entry name" value="SBP_KPN_01854"/>
    <property type="match status" value="1"/>
</dbReference>
<dbReference type="GO" id="GO:0042597">
    <property type="term" value="C:periplasmic space"/>
    <property type="evidence" value="ECO:0007669"/>
    <property type="project" value="UniProtKB-ARBA"/>
</dbReference>
<accession>A0A2Y9A6N1</accession>
<dbReference type="GO" id="GO:0015833">
    <property type="term" value="P:peptide transport"/>
    <property type="evidence" value="ECO:0007669"/>
    <property type="project" value="TreeGrafter"/>
</dbReference>
<dbReference type="PROSITE" id="PS51257">
    <property type="entry name" value="PROKAR_LIPOPROTEIN"/>
    <property type="match status" value="1"/>
</dbReference>
<evidence type="ECO:0000256" key="1">
    <source>
        <dbReference type="ARBA" id="ARBA00005695"/>
    </source>
</evidence>
<dbReference type="PANTHER" id="PTHR30290:SF9">
    <property type="entry name" value="OLIGOPEPTIDE-BINDING PROTEIN APPA"/>
    <property type="match status" value="1"/>
</dbReference>
<feature type="chain" id="PRO_5038771755" evidence="4">
    <location>
        <begin position="23"/>
        <end position="543"/>
    </location>
</feature>
<evidence type="ECO:0000256" key="4">
    <source>
        <dbReference type="SAM" id="SignalP"/>
    </source>
</evidence>
<keyword evidence="3 4" id="KW-0732">Signal</keyword>
<dbReference type="InterPro" id="IPR006311">
    <property type="entry name" value="TAT_signal"/>
</dbReference>
<dbReference type="Pfam" id="PF00496">
    <property type="entry name" value="SBP_bac_5"/>
    <property type="match status" value="1"/>
</dbReference>
<evidence type="ECO:0000259" key="5">
    <source>
        <dbReference type="Pfam" id="PF00496"/>
    </source>
</evidence>
<keyword evidence="2" id="KW-0813">Transport</keyword>
<gene>
    <name evidence="6" type="ORF">SAMN05216184_1045</name>
</gene>
<evidence type="ECO:0000313" key="7">
    <source>
        <dbReference type="Proteomes" id="UP000250222"/>
    </source>
</evidence>